<organism evidence="1 2">
    <name type="scientific">Bartonella harrusi</name>
    <dbReference type="NCBI Taxonomy" id="2961895"/>
    <lineage>
        <taxon>Bacteria</taxon>
        <taxon>Pseudomonadati</taxon>
        <taxon>Pseudomonadota</taxon>
        <taxon>Alphaproteobacteria</taxon>
        <taxon>Hyphomicrobiales</taxon>
        <taxon>Bartonellaceae</taxon>
        <taxon>Bartonella</taxon>
    </lineage>
</organism>
<evidence type="ECO:0000313" key="2">
    <source>
        <dbReference type="Proteomes" id="UP001059475"/>
    </source>
</evidence>
<protein>
    <recommendedName>
        <fullName evidence="3">Phage related protein</fullName>
    </recommendedName>
</protein>
<proteinExistence type="predicted"/>
<dbReference type="EMBL" id="CP101114">
    <property type="protein sequence ID" value="UTO29145.1"/>
    <property type="molecule type" value="Genomic_DNA"/>
</dbReference>
<evidence type="ECO:0000313" key="1">
    <source>
        <dbReference type="EMBL" id="UTO29145.1"/>
    </source>
</evidence>
<gene>
    <name evidence="1" type="ORF">NMK50_04145</name>
</gene>
<dbReference type="SUPFAM" id="SSF51161">
    <property type="entry name" value="Trimeric LpxA-like enzymes"/>
    <property type="match status" value="1"/>
</dbReference>
<dbReference type="RefSeq" id="WP_254770977.1">
    <property type="nucleotide sequence ID" value="NZ_CP101114.1"/>
</dbReference>
<sequence length="147" mass="16740">MQKKFAFINETRLFANHILYRIKALRDFSDVKTDQLGGFIENESNLSHEGNFCVYGDALVLNSGRVSEKVGSIITLLSLIYVYGNAKIYDHARVINHVHICENANGHGIVVILEKVGNNIDTRSYIKLLSNNEIKIFWLRNKAFLNL</sequence>
<keyword evidence="2" id="KW-1185">Reference proteome</keyword>
<reference evidence="1" key="1">
    <citation type="submission" date="2022-07" db="EMBL/GenBank/DDBJ databases">
        <title>First report of Bartonella spp. in marsupials in Brazil, with a description of Bartonella harrusi sp. nov. and new proposal for taxonomic reclassification of species of the genus Bartonella.</title>
        <authorList>
            <person name="Amaral R.B."/>
        </authorList>
    </citation>
    <scope>NUCLEOTIDE SEQUENCE</scope>
    <source>
        <strain evidence="1">117A</strain>
    </source>
</reference>
<accession>A0ABY5EVM3</accession>
<dbReference type="InterPro" id="IPR011004">
    <property type="entry name" value="Trimer_LpxA-like_sf"/>
</dbReference>
<evidence type="ECO:0008006" key="3">
    <source>
        <dbReference type="Google" id="ProtNLM"/>
    </source>
</evidence>
<name>A0ABY5EVM3_9HYPH</name>
<dbReference type="Proteomes" id="UP001059475">
    <property type="component" value="Chromosome"/>
</dbReference>